<dbReference type="NCBIfam" id="TIGR01459">
    <property type="entry name" value="HAD-SF-IIA-hyp4"/>
    <property type="match status" value="1"/>
</dbReference>
<dbReference type="InterPro" id="IPR023214">
    <property type="entry name" value="HAD_sf"/>
</dbReference>
<dbReference type="Pfam" id="PF13242">
    <property type="entry name" value="Hydrolase_like"/>
    <property type="match status" value="1"/>
</dbReference>
<dbReference type="PANTHER" id="PTHR19288:SF90">
    <property type="entry name" value="OS08G0542600 PROTEIN"/>
    <property type="match status" value="1"/>
</dbReference>
<dbReference type="NCBIfam" id="TIGR01460">
    <property type="entry name" value="HAD-SF-IIA"/>
    <property type="match status" value="1"/>
</dbReference>
<dbReference type="Pfam" id="PF13344">
    <property type="entry name" value="Hydrolase_6"/>
    <property type="match status" value="1"/>
</dbReference>
<dbReference type="CDD" id="cd07525">
    <property type="entry name" value="HAD_like"/>
    <property type="match status" value="1"/>
</dbReference>
<dbReference type="OrthoDB" id="9791073at2"/>
<protein>
    <submittedName>
        <fullName evidence="1">Haloacid dehalogenase</fullName>
    </submittedName>
</protein>
<dbReference type="AlphaFoldDB" id="A0A512H7Z7"/>
<dbReference type="GO" id="GO:0005737">
    <property type="term" value="C:cytoplasm"/>
    <property type="evidence" value="ECO:0007669"/>
    <property type="project" value="TreeGrafter"/>
</dbReference>
<keyword evidence="2" id="KW-1185">Reference proteome</keyword>
<dbReference type="PANTHER" id="PTHR19288">
    <property type="entry name" value="4-NITROPHENYLPHOSPHATASE-RELATED"/>
    <property type="match status" value="1"/>
</dbReference>
<gene>
    <name evidence="1" type="ORF">ROR02_17040</name>
</gene>
<dbReference type="Gene3D" id="3.40.50.1000">
    <property type="entry name" value="HAD superfamily/HAD-like"/>
    <property type="match status" value="2"/>
</dbReference>
<dbReference type="GO" id="GO:0016791">
    <property type="term" value="F:phosphatase activity"/>
    <property type="evidence" value="ECO:0007669"/>
    <property type="project" value="TreeGrafter"/>
</dbReference>
<sequence>MSNPVVACLPGLASLADRYDGFLLDLWGVIHDGERPYPGAVETLATLKARGQPCVLVSNAPRLGRAVGRTMAAMGIGSDLYRGIVTSGDAVNADLREAGDPAIRALGACALFIGPERDFDILEGTKVERTDDPARASFVLNTGPVDLDETEDAYRGLLERCAARGLPMLCANPDRAVIRGGRVVMCAGALADVYAGLGQSVIYRGKPDPALFVRARAALGLPAGARVAVVGDGLATDLPGAAAAGLDALFVTGGLNARALGVRHGEAADPARVRDLLARHGVAPVAAIPAFVWGEGGA</sequence>
<dbReference type="Proteomes" id="UP000321567">
    <property type="component" value="Unassembled WGS sequence"/>
</dbReference>
<dbReference type="InterPro" id="IPR036412">
    <property type="entry name" value="HAD-like_sf"/>
</dbReference>
<dbReference type="InterPro" id="IPR006357">
    <property type="entry name" value="HAD-SF_hydro_IIA"/>
</dbReference>
<dbReference type="SUPFAM" id="SSF56784">
    <property type="entry name" value="HAD-like"/>
    <property type="match status" value="1"/>
</dbReference>
<accession>A0A512H7Z7</accession>
<reference evidence="1 2" key="1">
    <citation type="submission" date="2019-07" db="EMBL/GenBank/DDBJ databases">
        <title>Whole genome shotgun sequence of Rhodospirillum oryzae NBRC 107573.</title>
        <authorList>
            <person name="Hosoyama A."/>
            <person name="Uohara A."/>
            <person name="Ohji S."/>
            <person name="Ichikawa N."/>
        </authorList>
    </citation>
    <scope>NUCLEOTIDE SEQUENCE [LARGE SCALE GENOMIC DNA]</scope>
    <source>
        <strain evidence="1 2">NBRC 107573</strain>
    </source>
</reference>
<organism evidence="1 2">
    <name type="scientific">Pararhodospirillum oryzae</name>
    <dbReference type="NCBI Taxonomy" id="478448"/>
    <lineage>
        <taxon>Bacteria</taxon>
        <taxon>Pseudomonadati</taxon>
        <taxon>Pseudomonadota</taxon>
        <taxon>Alphaproteobacteria</taxon>
        <taxon>Rhodospirillales</taxon>
        <taxon>Rhodospirillaceae</taxon>
        <taxon>Pararhodospirillum</taxon>
    </lineage>
</organism>
<comment type="caution">
    <text evidence="1">The sequence shown here is derived from an EMBL/GenBank/DDBJ whole genome shotgun (WGS) entry which is preliminary data.</text>
</comment>
<dbReference type="EMBL" id="BJZO01000040">
    <property type="protein sequence ID" value="GEO81573.1"/>
    <property type="molecule type" value="Genomic_DNA"/>
</dbReference>
<evidence type="ECO:0000313" key="2">
    <source>
        <dbReference type="Proteomes" id="UP000321567"/>
    </source>
</evidence>
<proteinExistence type="predicted"/>
<name>A0A512H7Z7_9PROT</name>
<dbReference type="RefSeq" id="WP_147163599.1">
    <property type="nucleotide sequence ID" value="NZ_BJZO01000040.1"/>
</dbReference>
<dbReference type="InterPro" id="IPR006356">
    <property type="entry name" value="HAD-SF_hydro_IIA_hyp3"/>
</dbReference>
<evidence type="ECO:0000313" key="1">
    <source>
        <dbReference type="EMBL" id="GEO81573.1"/>
    </source>
</evidence>